<gene>
    <name evidence="4" type="ORF">A2Y57_01505</name>
</gene>
<dbReference type="GO" id="GO:0005829">
    <property type="term" value="C:cytosol"/>
    <property type="evidence" value="ECO:0007669"/>
    <property type="project" value="TreeGrafter"/>
</dbReference>
<dbReference type="CDD" id="cd05254">
    <property type="entry name" value="dTDP_HR_like_SDR_e"/>
    <property type="match status" value="1"/>
</dbReference>
<dbReference type="PANTHER" id="PTHR10491:SF4">
    <property type="entry name" value="METHIONINE ADENOSYLTRANSFERASE 2 SUBUNIT BETA"/>
    <property type="match status" value="1"/>
</dbReference>
<dbReference type="InterPro" id="IPR036291">
    <property type="entry name" value="NAD(P)-bd_dom_sf"/>
</dbReference>
<comment type="similarity">
    <text evidence="1 2">Belongs to the dTDP-4-dehydrorhamnose reductase family.</text>
</comment>
<name>A0A1G1W770_9BACT</name>
<dbReference type="EMBL" id="MHCQ01000042">
    <property type="protein sequence ID" value="OGY23525.1"/>
    <property type="molecule type" value="Genomic_DNA"/>
</dbReference>
<dbReference type="InterPro" id="IPR005913">
    <property type="entry name" value="dTDP_dehydrorham_reduct"/>
</dbReference>
<dbReference type="UniPathway" id="UPA00124"/>
<keyword evidence="2" id="KW-0521">NADP</keyword>
<dbReference type="Pfam" id="PF04321">
    <property type="entry name" value="RmlD_sub_bind"/>
    <property type="match status" value="1"/>
</dbReference>
<dbReference type="EC" id="1.1.1.133" evidence="2"/>
<comment type="caution">
    <text evidence="4">The sequence shown here is derived from an EMBL/GenBank/DDBJ whole genome shotgun (WGS) entry which is preliminary data.</text>
</comment>
<evidence type="ECO:0000313" key="5">
    <source>
        <dbReference type="Proteomes" id="UP000177103"/>
    </source>
</evidence>
<dbReference type="PANTHER" id="PTHR10491">
    <property type="entry name" value="DTDP-4-DEHYDRORHAMNOSE REDUCTASE"/>
    <property type="match status" value="1"/>
</dbReference>
<dbReference type="InterPro" id="IPR029903">
    <property type="entry name" value="RmlD-like-bd"/>
</dbReference>
<dbReference type="NCBIfam" id="TIGR01214">
    <property type="entry name" value="rmlD"/>
    <property type="match status" value="1"/>
</dbReference>
<dbReference type="GO" id="GO:0008831">
    <property type="term" value="F:dTDP-4-dehydrorhamnose reductase activity"/>
    <property type="evidence" value="ECO:0007669"/>
    <property type="project" value="UniProtKB-EC"/>
</dbReference>
<comment type="function">
    <text evidence="2">Catalyzes the reduction of dTDP-6-deoxy-L-lyxo-4-hexulose to yield dTDP-L-rhamnose.</text>
</comment>
<dbReference type="SUPFAM" id="SSF51735">
    <property type="entry name" value="NAD(P)-binding Rossmann-fold domains"/>
    <property type="match status" value="1"/>
</dbReference>
<keyword evidence="2" id="KW-0560">Oxidoreductase</keyword>
<dbReference type="AlphaFoldDB" id="A0A1G1W770"/>
<dbReference type="Gene3D" id="3.90.25.10">
    <property type="entry name" value="UDP-galactose 4-epimerase, domain 1"/>
    <property type="match status" value="1"/>
</dbReference>
<proteinExistence type="inferred from homology"/>
<dbReference type="Proteomes" id="UP000177103">
    <property type="component" value="Unassembled WGS sequence"/>
</dbReference>
<evidence type="ECO:0000259" key="3">
    <source>
        <dbReference type="Pfam" id="PF04321"/>
    </source>
</evidence>
<dbReference type="Gene3D" id="3.40.50.720">
    <property type="entry name" value="NAD(P)-binding Rossmann-like Domain"/>
    <property type="match status" value="1"/>
</dbReference>
<evidence type="ECO:0000313" key="4">
    <source>
        <dbReference type="EMBL" id="OGY23525.1"/>
    </source>
</evidence>
<dbReference type="GO" id="GO:0019305">
    <property type="term" value="P:dTDP-rhamnose biosynthetic process"/>
    <property type="evidence" value="ECO:0007669"/>
    <property type="project" value="UniProtKB-UniPathway"/>
</dbReference>
<organism evidence="4 5">
    <name type="scientific">Candidatus Woykebacteria bacterium RBG_13_40_7b</name>
    <dbReference type="NCBI Taxonomy" id="1802594"/>
    <lineage>
        <taxon>Bacteria</taxon>
        <taxon>Candidatus Woykeibacteriota</taxon>
    </lineage>
</organism>
<evidence type="ECO:0000256" key="1">
    <source>
        <dbReference type="ARBA" id="ARBA00010944"/>
    </source>
</evidence>
<protein>
    <recommendedName>
        <fullName evidence="2">dTDP-4-dehydrorhamnose reductase</fullName>
        <ecNumber evidence="2">1.1.1.133</ecNumber>
    </recommendedName>
</protein>
<comment type="pathway">
    <text evidence="2">Carbohydrate biosynthesis; dTDP-L-rhamnose biosynthesis.</text>
</comment>
<reference evidence="4 5" key="1">
    <citation type="journal article" date="2016" name="Nat. Commun.">
        <title>Thousands of microbial genomes shed light on interconnected biogeochemical processes in an aquifer system.</title>
        <authorList>
            <person name="Anantharaman K."/>
            <person name="Brown C.T."/>
            <person name="Hug L.A."/>
            <person name="Sharon I."/>
            <person name="Castelle C.J."/>
            <person name="Probst A.J."/>
            <person name="Thomas B.C."/>
            <person name="Singh A."/>
            <person name="Wilkins M.J."/>
            <person name="Karaoz U."/>
            <person name="Brodie E.L."/>
            <person name="Williams K.H."/>
            <person name="Hubbard S.S."/>
            <person name="Banfield J.F."/>
        </authorList>
    </citation>
    <scope>NUCLEOTIDE SEQUENCE [LARGE SCALE GENOMIC DNA]</scope>
</reference>
<accession>A0A1G1W770</accession>
<sequence length="269" mass="30445">MELVKVFSEDKNYQIVPTDLEEMDITNKKEVFGVFEKEKPDLVIHCAAWTDVDGCAKDPKKAMFFNGEGTKNVSSASKEIAAKTVYISTNEVFDGKKKTPYVEDDQPKPINPYAESKLAGEKYCQEILGDKCIIIRSSWLYGPASKNNFPQKIIKRAKEFEELEVTSDEIANPTFTPDLAKALKKLVDKDISGIFHLVNNGFCSRYEWAKEIFTLSGLINVNISPIKLSDWPRLSTPPLFGALSNKNGAMINIELRDWRDALKEYFKLV</sequence>
<feature type="domain" description="RmlD-like substrate binding" evidence="3">
    <location>
        <begin position="2"/>
        <end position="267"/>
    </location>
</feature>
<evidence type="ECO:0000256" key="2">
    <source>
        <dbReference type="RuleBase" id="RU364082"/>
    </source>
</evidence>